<accession>A0AAN7IIM4</accession>
<proteinExistence type="predicted"/>
<reference evidence="1 2" key="1">
    <citation type="journal article" date="2023" name="G3 (Bethesda)">
        <title>A haplotype-resolved chromosome-scale genome for Quercus rubra L. provides insights into the genetics of adaptive traits for red oak species.</title>
        <authorList>
            <person name="Kapoor B."/>
            <person name="Jenkins J."/>
            <person name="Schmutz J."/>
            <person name="Zhebentyayeva T."/>
            <person name="Kuelheim C."/>
            <person name="Coggeshall M."/>
            <person name="Heim C."/>
            <person name="Lasky J.R."/>
            <person name="Leites L."/>
            <person name="Islam-Faridi N."/>
            <person name="Romero-Severson J."/>
            <person name="DeLeo V.L."/>
            <person name="Lucas S.M."/>
            <person name="Lazic D."/>
            <person name="Gailing O."/>
            <person name="Carlson J."/>
            <person name="Staton M."/>
        </authorList>
    </citation>
    <scope>NUCLEOTIDE SEQUENCE [LARGE SCALE GENOMIC DNA]</scope>
    <source>
        <strain evidence="1">Pseudo-F2</strain>
    </source>
</reference>
<dbReference type="Proteomes" id="UP001324115">
    <property type="component" value="Unassembled WGS sequence"/>
</dbReference>
<name>A0AAN7IIM4_QUERU</name>
<dbReference type="EMBL" id="JAXUIC010000007">
    <property type="protein sequence ID" value="KAK4582953.1"/>
    <property type="molecule type" value="Genomic_DNA"/>
</dbReference>
<sequence>MSPVELVVPTPRVVLEGSQEDTEDTNNETRLADLEGVEEERELAKRRSQRYQQRITRAYAQAVRLKAFTEEQLVLRTAEHVRRNLPRPSKFAPKWEGPYIIREAHDSGYYYLTKEDGTVLTESINGKWLKQYYAEEERCLSASE</sequence>
<organism evidence="1 2">
    <name type="scientific">Quercus rubra</name>
    <name type="common">Northern red oak</name>
    <name type="synonym">Quercus borealis</name>
    <dbReference type="NCBI Taxonomy" id="3512"/>
    <lineage>
        <taxon>Eukaryota</taxon>
        <taxon>Viridiplantae</taxon>
        <taxon>Streptophyta</taxon>
        <taxon>Embryophyta</taxon>
        <taxon>Tracheophyta</taxon>
        <taxon>Spermatophyta</taxon>
        <taxon>Magnoliopsida</taxon>
        <taxon>eudicotyledons</taxon>
        <taxon>Gunneridae</taxon>
        <taxon>Pentapetalae</taxon>
        <taxon>rosids</taxon>
        <taxon>fabids</taxon>
        <taxon>Fagales</taxon>
        <taxon>Fagaceae</taxon>
        <taxon>Quercus</taxon>
    </lineage>
</organism>
<keyword evidence="2" id="KW-1185">Reference proteome</keyword>
<evidence type="ECO:0000313" key="1">
    <source>
        <dbReference type="EMBL" id="KAK4582953.1"/>
    </source>
</evidence>
<protein>
    <submittedName>
        <fullName evidence="1">Uncharacterized protein</fullName>
    </submittedName>
</protein>
<evidence type="ECO:0000313" key="2">
    <source>
        <dbReference type="Proteomes" id="UP001324115"/>
    </source>
</evidence>
<dbReference type="AlphaFoldDB" id="A0AAN7IIM4"/>
<gene>
    <name evidence="1" type="ORF">RGQ29_025928</name>
</gene>
<comment type="caution">
    <text evidence="1">The sequence shown here is derived from an EMBL/GenBank/DDBJ whole genome shotgun (WGS) entry which is preliminary data.</text>
</comment>